<evidence type="ECO:0000313" key="2">
    <source>
        <dbReference type="Proteomes" id="UP000231466"/>
    </source>
</evidence>
<organism evidence="1 2">
    <name type="scientific">Candidatus Colwellbacteria bacterium CG10_big_fil_rev_8_21_14_0_10_42_22</name>
    <dbReference type="NCBI Taxonomy" id="1974540"/>
    <lineage>
        <taxon>Bacteria</taxon>
        <taxon>Candidatus Colwelliibacteriota</taxon>
    </lineage>
</organism>
<protein>
    <submittedName>
        <fullName evidence="1">Uncharacterized protein</fullName>
    </submittedName>
</protein>
<reference evidence="2" key="1">
    <citation type="submission" date="2017-09" db="EMBL/GenBank/DDBJ databases">
        <title>Depth-based differentiation of microbial function through sediment-hosted aquifers and enrichment of novel symbionts in the deep terrestrial subsurface.</title>
        <authorList>
            <person name="Probst A.J."/>
            <person name="Ladd B."/>
            <person name="Jarett J.K."/>
            <person name="Geller-Mcgrath D.E."/>
            <person name="Sieber C.M.K."/>
            <person name="Emerson J.B."/>
            <person name="Anantharaman K."/>
            <person name="Thomas B.C."/>
            <person name="Malmstrom R."/>
            <person name="Stieglmeier M."/>
            <person name="Klingl A."/>
            <person name="Woyke T."/>
            <person name="Ryan C.M."/>
            <person name="Banfield J.F."/>
        </authorList>
    </citation>
    <scope>NUCLEOTIDE SEQUENCE [LARGE SCALE GENOMIC DNA]</scope>
</reference>
<dbReference type="Proteomes" id="UP000231466">
    <property type="component" value="Unassembled WGS sequence"/>
</dbReference>
<sequence length="60" mass="7130">HSATYDRIAKGLGILPIRIICHYQSDEYNSREEAVKEMAKYPDDLELVVLKDFEWRVFEQ</sequence>
<dbReference type="AlphaFoldDB" id="A0A2H0VG82"/>
<dbReference type="EMBL" id="PFAH01000004">
    <property type="protein sequence ID" value="PIR98115.1"/>
    <property type="molecule type" value="Genomic_DNA"/>
</dbReference>
<dbReference type="InterPro" id="IPR029062">
    <property type="entry name" value="Class_I_gatase-like"/>
</dbReference>
<proteinExistence type="predicted"/>
<dbReference type="Gene3D" id="3.40.50.880">
    <property type="match status" value="1"/>
</dbReference>
<gene>
    <name evidence="1" type="ORF">COT89_01105</name>
</gene>
<feature type="non-terminal residue" evidence="1">
    <location>
        <position position="1"/>
    </location>
</feature>
<accession>A0A2H0VG82</accession>
<name>A0A2H0VG82_9BACT</name>
<evidence type="ECO:0000313" key="1">
    <source>
        <dbReference type="EMBL" id="PIR98115.1"/>
    </source>
</evidence>
<comment type="caution">
    <text evidence="1">The sequence shown here is derived from an EMBL/GenBank/DDBJ whole genome shotgun (WGS) entry which is preliminary data.</text>
</comment>